<reference evidence="1 2" key="1">
    <citation type="submission" date="2017-10" db="EMBL/GenBank/DDBJ databases">
        <title>Genome announcement of Methylocella silvestris TVC from permafrost.</title>
        <authorList>
            <person name="Wang J."/>
            <person name="Geng K."/>
            <person name="Ul-Haque F."/>
            <person name="Crombie A.T."/>
            <person name="Street L.E."/>
            <person name="Wookey P.A."/>
            <person name="Murrell J.C."/>
            <person name="Pratscher J."/>
        </authorList>
    </citation>
    <scope>NUCLEOTIDE SEQUENCE [LARGE SCALE GENOMIC DNA]</scope>
    <source>
        <strain evidence="1 2">TVC</strain>
    </source>
</reference>
<dbReference type="AlphaFoldDB" id="A0A2J7TCF7"/>
<dbReference type="Proteomes" id="UP000236286">
    <property type="component" value="Unassembled WGS sequence"/>
</dbReference>
<evidence type="ECO:0000313" key="2">
    <source>
        <dbReference type="Proteomes" id="UP000236286"/>
    </source>
</evidence>
<dbReference type="EMBL" id="PDZR01000032">
    <property type="protein sequence ID" value="PNG24451.1"/>
    <property type="molecule type" value="Genomic_DNA"/>
</dbReference>
<gene>
    <name evidence="1" type="ORF">CR492_18700</name>
</gene>
<protein>
    <submittedName>
        <fullName evidence="1">Uncharacterized protein</fullName>
    </submittedName>
</protein>
<proteinExistence type="predicted"/>
<sequence>MELTHFCFLRVELSAAPATTAAPILKREYFPDFSGKPALSPMLDFATVPVVRIEGSEAEGPL</sequence>
<accession>A0A2J7TCF7</accession>
<name>A0A2J7TCF7_METSI</name>
<comment type="caution">
    <text evidence="1">The sequence shown here is derived from an EMBL/GenBank/DDBJ whole genome shotgun (WGS) entry which is preliminary data.</text>
</comment>
<organism evidence="1 2">
    <name type="scientific">Methylocella silvestris</name>
    <dbReference type="NCBI Taxonomy" id="199596"/>
    <lineage>
        <taxon>Bacteria</taxon>
        <taxon>Pseudomonadati</taxon>
        <taxon>Pseudomonadota</taxon>
        <taxon>Alphaproteobacteria</taxon>
        <taxon>Hyphomicrobiales</taxon>
        <taxon>Beijerinckiaceae</taxon>
        <taxon>Methylocella</taxon>
    </lineage>
</organism>
<evidence type="ECO:0000313" key="1">
    <source>
        <dbReference type="EMBL" id="PNG24451.1"/>
    </source>
</evidence>